<dbReference type="AlphaFoldDB" id="A0A381NYX8"/>
<gene>
    <name evidence="1" type="ORF">METZ01_LOCUS12258</name>
</gene>
<name>A0A381NYX8_9ZZZZ</name>
<reference evidence="1" key="1">
    <citation type="submission" date="2018-05" db="EMBL/GenBank/DDBJ databases">
        <authorList>
            <person name="Lanie J.A."/>
            <person name="Ng W.-L."/>
            <person name="Kazmierczak K.M."/>
            <person name="Andrzejewski T.M."/>
            <person name="Davidsen T.M."/>
            <person name="Wayne K.J."/>
            <person name="Tettelin H."/>
            <person name="Glass J.I."/>
            <person name="Rusch D."/>
            <person name="Podicherti R."/>
            <person name="Tsui H.-C.T."/>
            <person name="Winkler M.E."/>
        </authorList>
    </citation>
    <scope>NUCLEOTIDE SEQUENCE</scope>
</reference>
<protein>
    <submittedName>
        <fullName evidence="1">Uncharacterized protein</fullName>
    </submittedName>
</protein>
<organism evidence="1">
    <name type="scientific">marine metagenome</name>
    <dbReference type="NCBI Taxonomy" id="408172"/>
    <lineage>
        <taxon>unclassified sequences</taxon>
        <taxon>metagenomes</taxon>
        <taxon>ecological metagenomes</taxon>
    </lineage>
</organism>
<sequence>MRESLAEVWAKLRQEHDELRVKMHLGTMEAKEEWDELEKKWQRFESKAAEAKDQVVETSREVSEGVELIAKELGAAYHRIRDGLRES</sequence>
<accession>A0A381NYX8</accession>
<evidence type="ECO:0000313" key="1">
    <source>
        <dbReference type="EMBL" id="SUZ59404.1"/>
    </source>
</evidence>
<dbReference type="EMBL" id="UINC01000677">
    <property type="protein sequence ID" value="SUZ59404.1"/>
    <property type="molecule type" value="Genomic_DNA"/>
</dbReference>
<proteinExistence type="predicted"/>